<dbReference type="InterPro" id="IPR024210">
    <property type="entry name" value="DUF3785"/>
</dbReference>
<dbReference type="EMBL" id="AMEZ01000125">
    <property type="protein sequence ID" value="EKY22490.1"/>
    <property type="molecule type" value="Genomic_DNA"/>
</dbReference>
<dbReference type="AlphaFoldDB" id="L1Q454"/>
<gene>
    <name evidence="1" type="ORF">HMPREF0216_03213</name>
</gene>
<reference evidence="1 2" key="1">
    <citation type="submission" date="2012-05" db="EMBL/GenBank/DDBJ databases">
        <authorList>
            <person name="Weinstock G."/>
            <person name="Sodergren E."/>
            <person name="Lobos E.A."/>
            <person name="Fulton L."/>
            <person name="Fulton R."/>
            <person name="Courtney L."/>
            <person name="Fronick C."/>
            <person name="O'Laughlin M."/>
            <person name="Godfrey J."/>
            <person name="Wilson R.M."/>
            <person name="Miner T."/>
            <person name="Farmer C."/>
            <person name="Delehaunty K."/>
            <person name="Cordes M."/>
            <person name="Minx P."/>
            <person name="Tomlinson C."/>
            <person name="Chen J."/>
            <person name="Wollam A."/>
            <person name="Pepin K.H."/>
            <person name="Bhonagiri V."/>
            <person name="Zhang X."/>
            <person name="Suruliraj S."/>
            <person name="Warren W."/>
            <person name="Mitreva M."/>
            <person name="Mardis E.R."/>
            <person name="Wilson R.K."/>
        </authorList>
    </citation>
    <scope>NUCLEOTIDE SEQUENCE [LARGE SCALE GENOMIC DNA]</scope>
    <source>
        <strain evidence="1 2">DSM 1785</strain>
    </source>
</reference>
<evidence type="ECO:0008006" key="3">
    <source>
        <dbReference type="Google" id="ProtNLM"/>
    </source>
</evidence>
<dbReference type="Proteomes" id="UP000010420">
    <property type="component" value="Unassembled WGS sequence"/>
</dbReference>
<dbReference type="PATRIC" id="fig|545697.3.peg.3143"/>
<dbReference type="STRING" id="545697.HMPREF0216_03213"/>
<dbReference type="RefSeq" id="WP_005215916.1">
    <property type="nucleotide sequence ID" value="NZ_KB291710.1"/>
</dbReference>
<organism evidence="1 2">
    <name type="scientific">Clostridium celatum DSM 1785</name>
    <dbReference type="NCBI Taxonomy" id="545697"/>
    <lineage>
        <taxon>Bacteria</taxon>
        <taxon>Bacillati</taxon>
        <taxon>Bacillota</taxon>
        <taxon>Clostridia</taxon>
        <taxon>Eubacteriales</taxon>
        <taxon>Clostridiaceae</taxon>
        <taxon>Clostridium</taxon>
    </lineage>
</organism>
<evidence type="ECO:0000313" key="2">
    <source>
        <dbReference type="Proteomes" id="UP000010420"/>
    </source>
</evidence>
<dbReference type="Pfam" id="PF12653">
    <property type="entry name" value="DUF3785"/>
    <property type="match status" value="1"/>
</dbReference>
<sequence length="142" mass="16761">MNFKLENKFSFDGKEYCLNEEKLDYFVNDEINPIEDIDEKKVIEILNNSDNVEFTKAFFDLPCDVCKEGVSEKKKFFDFLGFNFYIYTKNNQYVVSTLDKEYEGMSYNRLQRSGKINGSYIVLINVCRNCGSYSIEIEEFEV</sequence>
<comment type="caution">
    <text evidence="1">The sequence shown here is derived from an EMBL/GenBank/DDBJ whole genome shotgun (WGS) entry which is preliminary data.</text>
</comment>
<protein>
    <recommendedName>
        <fullName evidence="3">DUF3785 domain-containing protein</fullName>
    </recommendedName>
</protein>
<accession>L1Q454</accession>
<dbReference type="eggNOG" id="ENOG5033WQN">
    <property type="taxonomic scope" value="Bacteria"/>
</dbReference>
<evidence type="ECO:0000313" key="1">
    <source>
        <dbReference type="EMBL" id="EKY22490.1"/>
    </source>
</evidence>
<name>L1Q454_9CLOT</name>
<keyword evidence="2" id="KW-1185">Reference proteome</keyword>
<proteinExistence type="predicted"/>
<dbReference type="OrthoDB" id="1751102at2"/>
<dbReference type="HOGENOM" id="CLU_1871787_0_0_9"/>